<protein>
    <recommendedName>
        <fullName evidence="4">FMN-binding domain-containing protein</fullName>
    </recommendedName>
</protein>
<feature type="transmembrane region" description="Helical" evidence="1">
    <location>
        <begin position="15"/>
        <end position="36"/>
    </location>
</feature>
<keyword evidence="1" id="KW-1133">Transmembrane helix</keyword>
<gene>
    <name evidence="2" type="ORF">H8S40_09515</name>
</gene>
<reference evidence="2 3" key="1">
    <citation type="submission" date="2020-08" db="EMBL/GenBank/DDBJ databases">
        <title>Genome public.</title>
        <authorList>
            <person name="Liu C."/>
            <person name="Sun Q."/>
        </authorList>
    </citation>
    <scope>NUCLEOTIDE SEQUENCE [LARGE SCALE GENOMIC DNA]</scope>
    <source>
        <strain evidence="2 3">NSJ-13</strain>
    </source>
</reference>
<evidence type="ECO:0000313" key="3">
    <source>
        <dbReference type="Proteomes" id="UP000631576"/>
    </source>
</evidence>
<organism evidence="2 3">
    <name type="scientific">Ruminococcus hominis</name>
    <dbReference type="NCBI Taxonomy" id="2763065"/>
    <lineage>
        <taxon>Bacteria</taxon>
        <taxon>Bacillati</taxon>
        <taxon>Bacillota</taxon>
        <taxon>Clostridia</taxon>
        <taxon>Eubacteriales</taxon>
        <taxon>Oscillospiraceae</taxon>
        <taxon>Ruminococcus</taxon>
    </lineage>
</organism>
<comment type="caution">
    <text evidence="2">The sequence shown here is derived from an EMBL/GenBank/DDBJ whole genome shotgun (WGS) entry which is preliminary data.</text>
</comment>
<evidence type="ECO:0000313" key="2">
    <source>
        <dbReference type="EMBL" id="MBC5683801.1"/>
    </source>
</evidence>
<accession>A0ABR7G8P1</accession>
<evidence type="ECO:0008006" key="4">
    <source>
        <dbReference type="Google" id="ProtNLM"/>
    </source>
</evidence>
<dbReference type="Proteomes" id="UP000631576">
    <property type="component" value="Unassembled WGS sequence"/>
</dbReference>
<sequence length="144" mass="15739">MGSKTKIVVLHMKEIVYTLIFAALGILLIILLVIMFRFGHSSTPTASARLYTPGIYTSSLTLNNTNLEVEVTVDESQIKAIRLSNLDESTAAMFPLLQPAIENIADQVCKTQSTDNITLSSETPYTSQILLDAINEAIEKAAVH</sequence>
<dbReference type="RefSeq" id="WP_022076380.1">
    <property type="nucleotide sequence ID" value="NZ_JACOPE010000001.1"/>
</dbReference>
<keyword evidence="1" id="KW-0472">Membrane</keyword>
<name>A0ABR7G8P1_9FIRM</name>
<evidence type="ECO:0000256" key="1">
    <source>
        <dbReference type="SAM" id="Phobius"/>
    </source>
</evidence>
<proteinExistence type="predicted"/>
<keyword evidence="1" id="KW-0812">Transmembrane</keyword>
<dbReference type="EMBL" id="JACOPE010000001">
    <property type="protein sequence ID" value="MBC5683801.1"/>
    <property type="molecule type" value="Genomic_DNA"/>
</dbReference>
<keyword evidence="3" id="KW-1185">Reference proteome</keyword>